<protein>
    <submittedName>
        <fullName evidence="9">Putative membrane protein</fullName>
    </submittedName>
</protein>
<dbReference type="Proteomes" id="UP000035722">
    <property type="component" value="Unassembled WGS sequence"/>
</dbReference>
<feature type="transmembrane region" description="Helical" evidence="8">
    <location>
        <begin position="267"/>
        <end position="285"/>
    </location>
</feature>
<dbReference type="GO" id="GO:0005886">
    <property type="term" value="C:plasma membrane"/>
    <property type="evidence" value="ECO:0007669"/>
    <property type="project" value="UniProtKB-SubCell"/>
</dbReference>
<evidence type="ECO:0000313" key="9">
    <source>
        <dbReference type="EMBL" id="CCQ44076.1"/>
    </source>
</evidence>
<evidence type="ECO:0000256" key="5">
    <source>
        <dbReference type="ARBA" id="ARBA00022989"/>
    </source>
</evidence>
<keyword evidence="3" id="KW-1003">Cell membrane</keyword>
<keyword evidence="4 8" id="KW-0812">Transmembrane</keyword>
<evidence type="ECO:0000256" key="7">
    <source>
        <dbReference type="SAM" id="MobiDB-lite"/>
    </source>
</evidence>
<accession>A0A024GX72</accession>
<feature type="transmembrane region" description="Helical" evidence="8">
    <location>
        <begin position="53"/>
        <end position="77"/>
    </location>
</feature>
<sequence length="315" mass="33561">MTFALYAVLLVLALVSSETPVAARHDGRLNWFASLGLGIWVTALLVGISQGPALGWTSPLVVGSFAVSAVTFIIWAAQQRRSQDPLMSFRNMDRRQAIIGYSGIFFLSVVGVSIFIALPAMLQAPTSSGYGHGLSALDSTYVLLAIIPGSALGYLWTRWGLNRLGPKTVLVISGTASIGVFLGFAFANGPVWMSWVWVFGYGLATLSCLTTGYSLVAAAGRQDNMAVTIGMQSIIQYVSGTIPTAIVLNVLVPGTDGFVPEETFDGIFIAAALFVAVFVLIWAVFAPKRLTDRHAIDTESNPTSNPTKVRIATHA</sequence>
<evidence type="ECO:0000256" key="4">
    <source>
        <dbReference type="ARBA" id="ARBA00022692"/>
    </source>
</evidence>
<organism evidence="9 10">
    <name type="scientific">Pseudarthrobacter siccitolerans</name>
    <dbReference type="NCBI Taxonomy" id="861266"/>
    <lineage>
        <taxon>Bacteria</taxon>
        <taxon>Bacillati</taxon>
        <taxon>Actinomycetota</taxon>
        <taxon>Actinomycetes</taxon>
        <taxon>Micrococcales</taxon>
        <taxon>Micrococcaceae</taxon>
        <taxon>Pseudarthrobacter</taxon>
    </lineage>
</organism>
<keyword evidence="10" id="KW-1185">Reference proteome</keyword>
<feature type="transmembrane region" description="Helical" evidence="8">
    <location>
        <begin position="169"/>
        <end position="189"/>
    </location>
</feature>
<dbReference type="InterPro" id="IPR036259">
    <property type="entry name" value="MFS_trans_sf"/>
</dbReference>
<dbReference type="EMBL" id="CAQI01000005">
    <property type="protein sequence ID" value="CCQ44076.1"/>
    <property type="molecule type" value="Genomic_DNA"/>
</dbReference>
<evidence type="ECO:0000256" key="2">
    <source>
        <dbReference type="ARBA" id="ARBA00022448"/>
    </source>
</evidence>
<feature type="transmembrane region" description="Helical" evidence="8">
    <location>
        <begin position="237"/>
        <end position="255"/>
    </location>
</feature>
<dbReference type="SUPFAM" id="SSF103473">
    <property type="entry name" value="MFS general substrate transporter"/>
    <property type="match status" value="1"/>
</dbReference>
<comment type="caution">
    <text evidence="9">The sequence shown here is derived from an EMBL/GenBank/DDBJ whole genome shotgun (WGS) entry which is preliminary data.</text>
</comment>
<feature type="compositionally biased region" description="Polar residues" evidence="7">
    <location>
        <begin position="298"/>
        <end position="307"/>
    </location>
</feature>
<keyword evidence="6 8" id="KW-0472">Membrane</keyword>
<feature type="region of interest" description="Disordered" evidence="7">
    <location>
        <begin position="296"/>
        <end position="315"/>
    </location>
</feature>
<dbReference type="PANTHER" id="PTHR42718:SF46">
    <property type="entry name" value="BLR6921 PROTEIN"/>
    <property type="match status" value="1"/>
</dbReference>
<keyword evidence="2" id="KW-0813">Transport</keyword>
<feature type="transmembrane region" description="Helical" evidence="8">
    <location>
        <begin position="140"/>
        <end position="157"/>
    </location>
</feature>
<comment type="subcellular location">
    <subcellularLocation>
        <location evidence="1">Cell membrane</location>
        <topology evidence="1">Multi-pass membrane protein</topology>
    </subcellularLocation>
</comment>
<evidence type="ECO:0000256" key="8">
    <source>
        <dbReference type="SAM" id="Phobius"/>
    </source>
</evidence>
<keyword evidence="5 8" id="KW-1133">Transmembrane helix</keyword>
<reference evidence="10" key="1">
    <citation type="journal article" date="2014" name="Genome Announc.">
        <title>Genome Sequence of Arthrobacter siccitolerans 4J27, a Xeroprotectant-Producing Desiccation-Tolerant Microorganism.</title>
        <authorList>
            <person name="Manzanera M."/>
            <person name="Santa-Cruz-Calvo L."/>
            <person name="Vilchez J.I."/>
            <person name="Garcia-Fontana C."/>
            <person name="Silva-Castro G.A."/>
            <person name="Calvo C."/>
            <person name="Gonzalez-Lopez J."/>
        </authorList>
    </citation>
    <scope>NUCLEOTIDE SEQUENCE [LARGE SCALE GENOMIC DNA]</scope>
    <source>
        <strain evidence="10">4J27</strain>
    </source>
</reference>
<dbReference type="OrthoDB" id="4484751at2"/>
<dbReference type="AlphaFoldDB" id="A0A024GX72"/>
<feature type="transmembrane region" description="Helical" evidence="8">
    <location>
        <begin position="98"/>
        <end position="120"/>
    </location>
</feature>
<evidence type="ECO:0000313" key="10">
    <source>
        <dbReference type="Proteomes" id="UP000035722"/>
    </source>
</evidence>
<dbReference type="Gene3D" id="1.20.1250.20">
    <property type="entry name" value="MFS general substrate transporter like domains"/>
    <property type="match status" value="1"/>
</dbReference>
<name>A0A024GX72_9MICC</name>
<gene>
    <name evidence="9" type="ORF">ARTSIC4J27_4563</name>
</gene>
<feature type="transmembrane region" description="Helical" evidence="8">
    <location>
        <begin position="195"/>
        <end position="216"/>
    </location>
</feature>
<evidence type="ECO:0000256" key="3">
    <source>
        <dbReference type="ARBA" id="ARBA00022475"/>
    </source>
</evidence>
<evidence type="ECO:0000256" key="1">
    <source>
        <dbReference type="ARBA" id="ARBA00004651"/>
    </source>
</evidence>
<evidence type="ECO:0000256" key="6">
    <source>
        <dbReference type="ARBA" id="ARBA00023136"/>
    </source>
</evidence>
<proteinExistence type="predicted"/>
<dbReference type="PANTHER" id="PTHR42718">
    <property type="entry name" value="MAJOR FACILITATOR SUPERFAMILY MULTIDRUG TRANSPORTER MFSC"/>
    <property type="match status" value="1"/>
</dbReference>